<gene>
    <name evidence="1" type="ORF">LTRI10_LOCUS34733</name>
</gene>
<dbReference type="Proteomes" id="UP001497516">
    <property type="component" value="Chromosome 6"/>
</dbReference>
<proteinExistence type="predicted"/>
<reference evidence="1 2" key="1">
    <citation type="submission" date="2024-04" db="EMBL/GenBank/DDBJ databases">
        <authorList>
            <person name="Fracassetti M."/>
        </authorList>
    </citation>
    <scope>NUCLEOTIDE SEQUENCE [LARGE SCALE GENOMIC DNA]</scope>
</reference>
<organism evidence="1 2">
    <name type="scientific">Linum trigynum</name>
    <dbReference type="NCBI Taxonomy" id="586398"/>
    <lineage>
        <taxon>Eukaryota</taxon>
        <taxon>Viridiplantae</taxon>
        <taxon>Streptophyta</taxon>
        <taxon>Embryophyta</taxon>
        <taxon>Tracheophyta</taxon>
        <taxon>Spermatophyta</taxon>
        <taxon>Magnoliopsida</taxon>
        <taxon>eudicotyledons</taxon>
        <taxon>Gunneridae</taxon>
        <taxon>Pentapetalae</taxon>
        <taxon>rosids</taxon>
        <taxon>fabids</taxon>
        <taxon>Malpighiales</taxon>
        <taxon>Linaceae</taxon>
        <taxon>Linum</taxon>
    </lineage>
</organism>
<sequence>MILTTHRRASLVGRYPSKLCLILTRRVGSRRDLFQIVIVGASLIDNMPGPPNFFLTFPSPPLFIFFTFTKIPRNEGNKNEHQSEHHPTAAPLSFLLLFLNLNYCFLERPHEMRGRLDEASQNLHCMYLDVMPLDQSKHEIGEQGWELRVQNLGFQFRISSSLFTKGDLKINYLSRSYRRSISPARFELCKKRKL</sequence>
<evidence type="ECO:0000313" key="2">
    <source>
        <dbReference type="Proteomes" id="UP001497516"/>
    </source>
</evidence>
<protein>
    <submittedName>
        <fullName evidence="1">Uncharacterized protein</fullName>
    </submittedName>
</protein>
<dbReference type="AlphaFoldDB" id="A0AAV2F7L2"/>
<dbReference type="EMBL" id="OZ034819">
    <property type="protein sequence ID" value="CAL1394214.1"/>
    <property type="molecule type" value="Genomic_DNA"/>
</dbReference>
<name>A0AAV2F7L2_9ROSI</name>
<accession>A0AAV2F7L2</accession>
<evidence type="ECO:0000313" key="1">
    <source>
        <dbReference type="EMBL" id="CAL1394214.1"/>
    </source>
</evidence>
<keyword evidence="2" id="KW-1185">Reference proteome</keyword>